<dbReference type="AlphaFoldDB" id="A0A0M0I3T9"/>
<feature type="transmembrane region" description="Helical" evidence="2">
    <location>
        <begin position="73"/>
        <end position="91"/>
    </location>
</feature>
<feature type="region of interest" description="Disordered" evidence="1">
    <location>
        <begin position="1"/>
        <end position="23"/>
    </location>
</feature>
<keyword evidence="2" id="KW-0472">Membrane</keyword>
<dbReference type="EMBL" id="LHPI01000001">
    <property type="protein sequence ID" value="KOO08980.1"/>
    <property type="molecule type" value="Genomic_DNA"/>
</dbReference>
<gene>
    <name evidence="3" type="ORF">AKJ31_01025</name>
</gene>
<dbReference type="RefSeq" id="WP_053407232.1">
    <property type="nucleotide sequence ID" value="NZ_DAIPHI010000006.1"/>
</dbReference>
<evidence type="ECO:0000256" key="2">
    <source>
        <dbReference type="SAM" id="Phobius"/>
    </source>
</evidence>
<evidence type="ECO:0000256" key="1">
    <source>
        <dbReference type="SAM" id="MobiDB-lite"/>
    </source>
</evidence>
<organism evidence="3 4">
    <name type="scientific">Vibrio hepatarius</name>
    <dbReference type="NCBI Taxonomy" id="171383"/>
    <lineage>
        <taxon>Bacteria</taxon>
        <taxon>Pseudomonadati</taxon>
        <taxon>Pseudomonadota</taxon>
        <taxon>Gammaproteobacteria</taxon>
        <taxon>Vibrionales</taxon>
        <taxon>Vibrionaceae</taxon>
        <taxon>Vibrio</taxon>
        <taxon>Vibrio oreintalis group</taxon>
    </lineage>
</organism>
<sequence length="92" mass="10722">MAVLPKHPGHNSGYDPNQDMTPDQWHRFGKVARKAQKRRDEIARKESLLRSAREAALKPIIVPKKEKPHTVRYVVWLLVIMLCSLWLMYMSG</sequence>
<dbReference type="PATRIC" id="fig|171383.3.peg.210"/>
<name>A0A0M0I3T9_9VIBR</name>
<keyword evidence="4" id="KW-1185">Reference proteome</keyword>
<proteinExistence type="predicted"/>
<accession>A0A0M0I3T9</accession>
<protein>
    <submittedName>
        <fullName evidence="3">Uncharacterized protein</fullName>
    </submittedName>
</protein>
<evidence type="ECO:0000313" key="4">
    <source>
        <dbReference type="Proteomes" id="UP000037530"/>
    </source>
</evidence>
<reference evidence="4" key="1">
    <citation type="submission" date="2015-08" db="EMBL/GenBank/DDBJ databases">
        <title>Vibrio galatheae sp. nov., a novel member of the Vibrionaceae family isolated from the Solomon Islands.</title>
        <authorList>
            <person name="Giubergia S."/>
            <person name="Machado H."/>
            <person name="Mateiu R.V."/>
            <person name="Gram L."/>
        </authorList>
    </citation>
    <scope>NUCLEOTIDE SEQUENCE [LARGE SCALE GENOMIC DNA]</scope>
    <source>
        <strain evidence="4">DSM 19134</strain>
    </source>
</reference>
<comment type="caution">
    <text evidence="3">The sequence shown here is derived from an EMBL/GenBank/DDBJ whole genome shotgun (WGS) entry which is preliminary data.</text>
</comment>
<dbReference type="OrthoDB" id="5896947at2"/>
<dbReference type="Proteomes" id="UP000037530">
    <property type="component" value="Unassembled WGS sequence"/>
</dbReference>
<keyword evidence="2" id="KW-1133">Transmembrane helix</keyword>
<keyword evidence="2" id="KW-0812">Transmembrane</keyword>
<evidence type="ECO:0000313" key="3">
    <source>
        <dbReference type="EMBL" id="KOO08980.1"/>
    </source>
</evidence>